<comment type="caution">
    <text evidence="1">The sequence shown here is derived from an EMBL/GenBank/DDBJ whole genome shotgun (WGS) entry which is preliminary data.</text>
</comment>
<accession>A0ABW6Z4L7</accession>
<dbReference type="EMBL" id="JBICBM010000014">
    <property type="protein sequence ID" value="MFF9885577.1"/>
    <property type="molecule type" value="Genomic_DNA"/>
</dbReference>
<reference evidence="1 2" key="1">
    <citation type="submission" date="2024-10" db="EMBL/GenBank/DDBJ databases">
        <title>The Natural Products Discovery Center: Release of the First 8490 Sequenced Strains for Exploring Actinobacteria Biosynthetic Diversity.</title>
        <authorList>
            <person name="Kalkreuter E."/>
            <person name="Kautsar S.A."/>
            <person name="Yang D."/>
            <person name="Bader C.D."/>
            <person name="Teijaro C.N."/>
            <person name="Fluegel L."/>
            <person name="Davis C.M."/>
            <person name="Simpson J.R."/>
            <person name="Lauterbach L."/>
            <person name="Steele A.D."/>
            <person name="Gui C."/>
            <person name="Meng S."/>
            <person name="Li G."/>
            <person name="Viehrig K."/>
            <person name="Ye F."/>
            <person name="Su P."/>
            <person name="Kiefer A.F."/>
            <person name="Nichols A."/>
            <person name="Cepeda A.J."/>
            <person name="Yan W."/>
            <person name="Fan B."/>
            <person name="Jiang Y."/>
            <person name="Adhikari A."/>
            <person name="Zheng C.-J."/>
            <person name="Schuster L."/>
            <person name="Cowan T.M."/>
            <person name="Smanski M.J."/>
            <person name="Chevrette M.G."/>
            <person name="De Carvalho L.P.S."/>
            <person name="Shen B."/>
        </authorList>
    </citation>
    <scope>NUCLEOTIDE SEQUENCE [LARGE SCALE GENOMIC DNA]</scope>
    <source>
        <strain evidence="1 2">NPDC013366</strain>
    </source>
</reference>
<evidence type="ECO:0000313" key="2">
    <source>
        <dbReference type="Proteomes" id="UP001603418"/>
    </source>
</evidence>
<proteinExistence type="predicted"/>
<keyword evidence="2" id="KW-1185">Reference proteome</keyword>
<organism evidence="1 2">
    <name type="scientific">Streptomyces eurythermus</name>
    <dbReference type="NCBI Taxonomy" id="42237"/>
    <lineage>
        <taxon>Bacteria</taxon>
        <taxon>Bacillati</taxon>
        <taxon>Actinomycetota</taxon>
        <taxon>Actinomycetes</taxon>
        <taxon>Kitasatosporales</taxon>
        <taxon>Streptomycetaceae</taxon>
        <taxon>Streptomyces</taxon>
    </lineage>
</organism>
<protein>
    <submittedName>
        <fullName evidence="1">Uncharacterized protein</fullName>
    </submittedName>
</protein>
<evidence type="ECO:0000313" key="1">
    <source>
        <dbReference type="EMBL" id="MFF9885577.1"/>
    </source>
</evidence>
<dbReference type="Proteomes" id="UP001603418">
    <property type="component" value="Unassembled WGS sequence"/>
</dbReference>
<name>A0ABW6Z4L7_9ACTN</name>
<dbReference type="RefSeq" id="WP_157855580.1">
    <property type="nucleotide sequence ID" value="NZ_JBFACJ010000039.1"/>
</dbReference>
<gene>
    <name evidence="1" type="ORF">ACF1HC_28895</name>
</gene>
<sequence length="45" mass="4950">MLPFLADALSYVASFLTVSAIRADLRARRTEPAGSLWREVADGVR</sequence>